<accession>A0AAV7N8Z1</accession>
<protein>
    <submittedName>
        <fullName evidence="1">Uncharacterized protein</fullName>
    </submittedName>
</protein>
<dbReference type="Proteomes" id="UP001066276">
    <property type="component" value="Chromosome 9"/>
</dbReference>
<sequence length="143" mass="15879">MSDQTQPADYLDYGGIGDGELLSTGSEVNEELDALQKMGDLSLEYDEVCESLEEVAEVPWVGSGSGYKPDEDAVGPLAVGQMRILDLIEKMVVVFTRRAYRLAWLFNRPSLQFFDILDVGAFFCLLGFQGSREKNLWKAARTG</sequence>
<evidence type="ECO:0000313" key="2">
    <source>
        <dbReference type="Proteomes" id="UP001066276"/>
    </source>
</evidence>
<organism evidence="1 2">
    <name type="scientific">Pleurodeles waltl</name>
    <name type="common">Iberian ribbed newt</name>
    <dbReference type="NCBI Taxonomy" id="8319"/>
    <lineage>
        <taxon>Eukaryota</taxon>
        <taxon>Metazoa</taxon>
        <taxon>Chordata</taxon>
        <taxon>Craniata</taxon>
        <taxon>Vertebrata</taxon>
        <taxon>Euteleostomi</taxon>
        <taxon>Amphibia</taxon>
        <taxon>Batrachia</taxon>
        <taxon>Caudata</taxon>
        <taxon>Salamandroidea</taxon>
        <taxon>Salamandridae</taxon>
        <taxon>Pleurodelinae</taxon>
        <taxon>Pleurodeles</taxon>
    </lineage>
</organism>
<dbReference type="EMBL" id="JANPWB010000013">
    <property type="protein sequence ID" value="KAJ1109190.1"/>
    <property type="molecule type" value="Genomic_DNA"/>
</dbReference>
<proteinExistence type="predicted"/>
<keyword evidence="2" id="KW-1185">Reference proteome</keyword>
<dbReference type="AlphaFoldDB" id="A0AAV7N8Z1"/>
<comment type="caution">
    <text evidence="1">The sequence shown here is derived from an EMBL/GenBank/DDBJ whole genome shotgun (WGS) entry which is preliminary data.</text>
</comment>
<gene>
    <name evidence="1" type="ORF">NDU88_006554</name>
</gene>
<name>A0AAV7N8Z1_PLEWA</name>
<evidence type="ECO:0000313" key="1">
    <source>
        <dbReference type="EMBL" id="KAJ1109190.1"/>
    </source>
</evidence>
<reference evidence="1" key="1">
    <citation type="journal article" date="2022" name="bioRxiv">
        <title>Sequencing and chromosome-scale assembly of the giantPleurodeles waltlgenome.</title>
        <authorList>
            <person name="Brown T."/>
            <person name="Elewa A."/>
            <person name="Iarovenko S."/>
            <person name="Subramanian E."/>
            <person name="Araus A.J."/>
            <person name="Petzold A."/>
            <person name="Susuki M."/>
            <person name="Suzuki K.-i.T."/>
            <person name="Hayashi T."/>
            <person name="Toyoda A."/>
            <person name="Oliveira C."/>
            <person name="Osipova E."/>
            <person name="Leigh N.D."/>
            <person name="Simon A."/>
            <person name="Yun M.H."/>
        </authorList>
    </citation>
    <scope>NUCLEOTIDE SEQUENCE</scope>
    <source>
        <strain evidence="1">20211129_DDA</strain>
        <tissue evidence="1">Liver</tissue>
    </source>
</reference>